<dbReference type="InterPro" id="IPR009993">
    <property type="entry name" value="WecF"/>
</dbReference>
<keyword evidence="2" id="KW-0997">Cell inner membrane</keyword>
<accession>A0A5S3WRK2</accession>
<evidence type="ECO:0000313" key="7">
    <source>
        <dbReference type="EMBL" id="TMP31467.1"/>
    </source>
</evidence>
<evidence type="ECO:0000256" key="1">
    <source>
        <dbReference type="ARBA" id="ARBA00022475"/>
    </source>
</evidence>
<keyword evidence="4" id="KW-0808">Transferase</keyword>
<reference evidence="7 8" key="1">
    <citation type="submission" date="2018-01" db="EMBL/GenBank/DDBJ databases">
        <authorList>
            <person name="Paulsen S."/>
            <person name="Gram L.K."/>
        </authorList>
    </citation>
    <scope>NUCLEOTIDE SEQUENCE [LARGE SCALE GENOMIC DNA]</scope>
    <source>
        <strain evidence="7 8">S2676</strain>
    </source>
</reference>
<gene>
    <name evidence="7" type="ORF">CWB99_04220</name>
</gene>
<evidence type="ECO:0008006" key="9">
    <source>
        <dbReference type="Google" id="ProtNLM"/>
    </source>
</evidence>
<protein>
    <recommendedName>
        <fullName evidence="9">4-alpha-L-fucosyltransferase</fullName>
    </recommendedName>
</protein>
<dbReference type="RefSeq" id="WP_138550733.1">
    <property type="nucleotide sequence ID" value="NZ_PNCH01000014.1"/>
</dbReference>
<evidence type="ECO:0000256" key="3">
    <source>
        <dbReference type="ARBA" id="ARBA00022676"/>
    </source>
</evidence>
<dbReference type="GO" id="GO:0008417">
    <property type="term" value="F:fucosyltransferase activity"/>
    <property type="evidence" value="ECO:0007669"/>
    <property type="project" value="InterPro"/>
</dbReference>
<reference evidence="8" key="2">
    <citation type="submission" date="2019-06" db="EMBL/GenBank/DDBJ databases">
        <title>Co-occurence of chitin degradation, pigmentation and bioactivity in marine Pseudoalteromonas.</title>
        <authorList>
            <person name="Sonnenschein E.C."/>
            <person name="Bech P.K."/>
        </authorList>
    </citation>
    <scope>NUCLEOTIDE SEQUENCE [LARGE SCALE GENOMIC DNA]</scope>
    <source>
        <strain evidence="8">S2676</strain>
    </source>
</reference>
<feature type="transmembrane region" description="Helical" evidence="6">
    <location>
        <begin position="75"/>
        <end position="99"/>
    </location>
</feature>
<keyword evidence="6" id="KW-1133">Transmembrane helix</keyword>
<organism evidence="7 8">
    <name type="scientific">Pseudoalteromonas rubra</name>
    <dbReference type="NCBI Taxonomy" id="43658"/>
    <lineage>
        <taxon>Bacteria</taxon>
        <taxon>Pseudomonadati</taxon>
        <taxon>Pseudomonadota</taxon>
        <taxon>Gammaproteobacteria</taxon>
        <taxon>Alteromonadales</taxon>
        <taxon>Pseudoalteromonadaceae</taxon>
        <taxon>Pseudoalteromonas</taxon>
    </lineage>
</organism>
<evidence type="ECO:0000256" key="5">
    <source>
        <dbReference type="ARBA" id="ARBA00023136"/>
    </source>
</evidence>
<dbReference type="GO" id="GO:0009246">
    <property type="term" value="P:enterobacterial common antigen biosynthetic process"/>
    <property type="evidence" value="ECO:0007669"/>
    <property type="project" value="InterPro"/>
</dbReference>
<dbReference type="Pfam" id="PF07429">
    <property type="entry name" value="Glyco_transf_56"/>
    <property type="match status" value="1"/>
</dbReference>
<dbReference type="EMBL" id="PNCI01000008">
    <property type="protein sequence ID" value="TMP31467.1"/>
    <property type="molecule type" value="Genomic_DNA"/>
</dbReference>
<dbReference type="OrthoDB" id="1083028at2"/>
<evidence type="ECO:0000256" key="6">
    <source>
        <dbReference type="SAM" id="Phobius"/>
    </source>
</evidence>
<evidence type="ECO:0000256" key="2">
    <source>
        <dbReference type="ARBA" id="ARBA00022519"/>
    </source>
</evidence>
<sequence>MKHLHLMKCEKFVPAVIETINDAFPEGEHHFLVFEGGADKTYPANVTQLSSKNLKQLIATVKHAKKADRVYFHGLFVHILVVLFSFMTGVLSKSVWILWGNDLYAYNERKRSIAKRCYEYFRRRLIKNISTIATSMDGEFALARQWYQTQARHYKGFTYPSVTVKPDSIAVTTNPSPNNARVRILVGNSATAVNNHAEVLLRIKEQVQFDFEVVCPLNYGDSAYGDEVESLGLTLFGDRFTALRKMLPLDEYNGLLASIDVAIFDMNRQQAMGNIIQLLAMGKVVCMREGTSSYNHLTQLGIKIYSKEHIFSSPLLPDVEENVAIVRTEYSQAQLLKNLNGLFSDE</sequence>
<comment type="caution">
    <text evidence="7">The sequence shown here is derived from an EMBL/GenBank/DDBJ whole genome shotgun (WGS) entry which is preliminary data.</text>
</comment>
<evidence type="ECO:0000313" key="8">
    <source>
        <dbReference type="Proteomes" id="UP000310249"/>
    </source>
</evidence>
<name>A0A5S3WRK2_9GAMM</name>
<keyword evidence="3" id="KW-0328">Glycosyltransferase</keyword>
<evidence type="ECO:0000256" key="4">
    <source>
        <dbReference type="ARBA" id="ARBA00022679"/>
    </source>
</evidence>
<dbReference type="AlphaFoldDB" id="A0A5S3WRK2"/>
<keyword evidence="1" id="KW-1003">Cell membrane</keyword>
<proteinExistence type="predicted"/>
<dbReference type="Proteomes" id="UP000310249">
    <property type="component" value="Unassembled WGS sequence"/>
</dbReference>
<keyword evidence="5 6" id="KW-0472">Membrane</keyword>
<keyword evidence="6" id="KW-0812">Transmembrane</keyword>